<protein>
    <submittedName>
        <fullName evidence="1">Uncharacterized protein</fullName>
    </submittedName>
</protein>
<evidence type="ECO:0000313" key="1">
    <source>
        <dbReference type="EMBL" id="KAK3177956.1"/>
    </source>
</evidence>
<evidence type="ECO:0000313" key="2">
    <source>
        <dbReference type="Proteomes" id="UP001276659"/>
    </source>
</evidence>
<sequence>MDSTNISKERCQELHRASFEPSEVETGTKRSCTQHDLTIYHAWLPALSDIIIEDIPAPLEPKKPIRWLTNFLQQDNWPTPQVKEALERLKLARKDRQWGPDVIIKAAKDLDTAFFNSLLDYRISVRWSDSSETAALNKKYGKPEFLEGMMCNIYLNRDEILLKSENPAGVMWGTMVHKMIVCDLASCLYETLSMTDAQLKHAFLFIHCCPSLPLENGALDIVNGWRTDHGWTFRWLINIFGKRTVESTGVHAHAEWENYELDIEGAVAIFPLCSRQKRGFK</sequence>
<comment type="caution">
    <text evidence="1">The sequence shown here is derived from an EMBL/GenBank/DDBJ whole genome shotgun (WGS) entry which is preliminary data.</text>
</comment>
<proteinExistence type="predicted"/>
<dbReference type="Proteomes" id="UP001276659">
    <property type="component" value="Unassembled WGS sequence"/>
</dbReference>
<dbReference type="AlphaFoldDB" id="A0AAE0DP57"/>
<gene>
    <name evidence="1" type="ORF">OEA41_000088</name>
</gene>
<keyword evidence="2" id="KW-1185">Reference proteome</keyword>
<dbReference type="CDD" id="cd22958">
    <property type="entry name" value="DD_DPY30_SDC1-like"/>
    <property type="match status" value="1"/>
</dbReference>
<name>A0AAE0DP57_9LECA</name>
<accession>A0AAE0DP57</accession>
<organism evidence="1 2">
    <name type="scientific">Lepraria neglecta</name>
    <dbReference type="NCBI Taxonomy" id="209136"/>
    <lineage>
        <taxon>Eukaryota</taxon>
        <taxon>Fungi</taxon>
        <taxon>Dikarya</taxon>
        <taxon>Ascomycota</taxon>
        <taxon>Pezizomycotina</taxon>
        <taxon>Lecanoromycetes</taxon>
        <taxon>OSLEUM clade</taxon>
        <taxon>Lecanoromycetidae</taxon>
        <taxon>Lecanorales</taxon>
        <taxon>Lecanorineae</taxon>
        <taxon>Stereocaulaceae</taxon>
        <taxon>Lepraria</taxon>
    </lineage>
</organism>
<dbReference type="EMBL" id="JASNWA010000003">
    <property type="protein sequence ID" value="KAK3177956.1"/>
    <property type="molecule type" value="Genomic_DNA"/>
</dbReference>
<reference evidence="1" key="1">
    <citation type="submission" date="2022-11" db="EMBL/GenBank/DDBJ databases">
        <title>Chromosomal genome sequence assembly and mating type (MAT) locus characterization of the leprose asexual lichenized fungus Lepraria neglecta (Nyl.) Erichsen.</title>
        <authorList>
            <person name="Allen J.L."/>
            <person name="Pfeffer B."/>
        </authorList>
    </citation>
    <scope>NUCLEOTIDE SEQUENCE</scope>
    <source>
        <strain evidence="1">Allen 5258</strain>
    </source>
</reference>